<dbReference type="GO" id="GO:0016020">
    <property type="term" value="C:membrane"/>
    <property type="evidence" value="ECO:0007669"/>
    <property type="project" value="UniProtKB-SubCell"/>
</dbReference>
<feature type="domain" description="G-protein coupled receptors family 1 profile" evidence="13">
    <location>
        <begin position="62"/>
        <end position="300"/>
    </location>
</feature>
<dbReference type="EMBL" id="CABPRJ010000481">
    <property type="protein sequence ID" value="VVC28437.1"/>
    <property type="molecule type" value="Genomic_DNA"/>
</dbReference>
<evidence type="ECO:0000256" key="2">
    <source>
        <dbReference type="ARBA" id="ARBA00010663"/>
    </source>
</evidence>
<comment type="similarity">
    <text evidence="2">Belongs to the G-protein coupled receptor 1 family.</text>
</comment>
<proteinExistence type="inferred from homology"/>
<keyword evidence="3 12" id="KW-0812">Transmembrane</keyword>
<feature type="transmembrane region" description="Helical" evidence="12">
    <location>
        <begin position="49"/>
        <end position="71"/>
    </location>
</feature>
<reference evidence="14 15" key="1">
    <citation type="submission" date="2019-08" db="EMBL/GenBank/DDBJ databases">
        <authorList>
            <person name="Alioto T."/>
            <person name="Alioto T."/>
            <person name="Gomez Garrido J."/>
        </authorList>
    </citation>
    <scope>NUCLEOTIDE SEQUENCE [LARGE SCALE GENOMIC DNA]</scope>
</reference>
<evidence type="ECO:0000256" key="3">
    <source>
        <dbReference type="ARBA" id="ARBA00022692"/>
    </source>
</evidence>
<evidence type="ECO:0000259" key="13">
    <source>
        <dbReference type="PROSITE" id="PS50262"/>
    </source>
</evidence>
<evidence type="ECO:0000256" key="11">
    <source>
        <dbReference type="SAM" id="MobiDB-lite"/>
    </source>
</evidence>
<evidence type="ECO:0000313" key="14">
    <source>
        <dbReference type="EMBL" id="VVC28437.1"/>
    </source>
</evidence>
<keyword evidence="5" id="KW-0297">G-protein coupled receptor</keyword>
<dbReference type="PROSITE" id="PS50262">
    <property type="entry name" value="G_PROTEIN_RECEP_F1_2"/>
    <property type="match status" value="1"/>
</dbReference>
<protein>
    <submittedName>
        <fullName evidence="14">GPCR, rhodopsin-like, 7TM,G protein-coupled receptor, rhodopsin-like</fullName>
    </submittedName>
</protein>
<feature type="compositionally biased region" description="Gly residues" evidence="11">
    <location>
        <begin position="377"/>
        <end position="400"/>
    </location>
</feature>
<dbReference type="AlphaFoldDB" id="A0A5E4MES8"/>
<gene>
    <name evidence="14" type="ORF">CINCED_3A006328</name>
</gene>
<keyword evidence="7 14" id="KW-0675">Receptor</keyword>
<dbReference type="Pfam" id="PF00001">
    <property type="entry name" value="7tm_1"/>
    <property type="match status" value="1"/>
</dbReference>
<feature type="transmembrane region" description="Helical" evidence="12">
    <location>
        <begin position="201"/>
        <end position="222"/>
    </location>
</feature>
<evidence type="ECO:0000256" key="8">
    <source>
        <dbReference type="ARBA" id="ARBA00023180"/>
    </source>
</evidence>
<evidence type="ECO:0000256" key="1">
    <source>
        <dbReference type="ARBA" id="ARBA00004141"/>
    </source>
</evidence>
<feature type="transmembrane region" description="Helical" evidence="12">
    <location>
        <begin position="243"/>
        <end position="263"/>
    </location>
</feature>
<dbReference type="InterPro" id="IPR000276">
    <property type="entry name" value="GPCR_Rhodpsn"/>
</dbReference>
<dbReference type="CDD" id="cd00637">
    <property type="entry name" value="7tm_classA_rhodopsin-like"/>
    <property type="match status" value="1"/>
</dbReference>
<keyword evidence="8" id="KW-0325">Glycoprotein</keyword>
<organism evidence="14 15">
    <name type="scientific">Cinara cedri</name>
    <dbReference type="NCBI Taxonomy" id="506608"/>
    <lineage>
        <taxon>Eukaryota</taxon>
        <taxon>Metazoa</taxon>
        <taxon>Ecdysozoa</taxon>
        <taxon>Arthropoda</taxon>
        <taxon>Hexapoda</taxon>
        <taxon>Insecta</taxon>
        <taxon>Pterygota</taxon>
        <taxon>Neoptera</taxon>
        <taxon>Paraneoptera</taxon>
        <taxon>Hemiptera</taxon>
        <taxon>Sternorrhyncha</taxon>
        <taxon>Aphidomorpha</taxon>
        <taxon>Aphidoidea</taxon>
        <taxon>Aphididae</taxon>
        <taxon>Lachninae</taxon>
        <taxon>Cinara</taxon>
    </lineage>
</organism>
<dbReference type="OrthoDB" id="5984709at2759"/>
<evidence type="ECO:0000313" key="15">
    <source>
        <dbReference type="Proteomes" id="UP000325440"/>
    </source>
</evidence>
<dbReference type="InterPro" id="IPR017452">
    <property type="entry name" value="GPCR_Rhodpsn_7TM"/>
</dbReference>
<evidence type="ECO:0000256" key="5">
    <source>
        <dbReference type="ARBA" id="ARBA00023040"/>
    </source>
</evidence>
<dbReference type="GO" id="GO:0004930">
    <property type="term" value="F:G protein-coupled receptor activity"/>
    <property type="evidence" value="ECO:0007669"/>
    <property type="project" value="UniProtKB-KW"/>
</dbReference>
<keyword evidence="9" id="KW-0807">Transducer</keyword>
<keyword evidence="4 12" id="KW-1133">Transmembrane helix</keyword>
<keyword evidence="10" id="KW-0716">Sensory transduction</keyword>
<dbReference type="PRINTS" id="PR00237">
    <property type="entry name" value="GPCRRHODOPSN"/>
</dbReference>
<feature type="transmembrane region" description="Helical" evidence="12">
    <location>
        <begin position="83"/>
        <end position="107"/>
    </location>
</feature>
<keyword evidence="10" id="KW-0844">Vision</keyword>
<sequence>MFPPENMTNETTTAIMMLSTTFINDGPMVDSDAVSPVTLSMEWSRVARLLIMIGLSVIGSIGNVYMISSVMIEDHLNKRGNTFVANVALADLLISGLVIPASAVVILAGLQDSPPVCQFQWFLSILCCLVTVLTMAAVAAENYVRLCLTPECYAKLTVTKITTLLFAIWIVSSILVTLQFIYKLGPDYCAKRVSNIMPTQILVAGTILLAPLLITAALYVRITYQVHVARLNPSFKPPLAFNWDYSLMLANAYSFVMFIVFWAPFAVVLSLATVQIMSAQVFYNLAWLALSKSCFNNLVYCAGNRHFRNAYVNLFHYCCCKTTVTFSRRARDGASRPSGDVRVHIIPGYNMYSYTSPTRSRESGSCPLQGRPRTRANGGGCGGGSGSGGGGGGGRDVYEL</sequence>
<evidence type="ECO:0000256" key="9">
    <source>
        <dbReference type="ARBA" id="ARBA00023224"/>
    </source>
</evidence>
<dbReference type="InterPro" id="IPR050125">
    <property type="entry name" value="GPCR_opsins"/>
</dbReference>
<accession>A0A5E4MES8</accession>
<evidence type="ECO:0000256" key="4">
    <source>
        <dbReference type="ARBA" id="ARBA00022989"/>
    </source>
</evidence>
<dbReference type="Gene3D" id="1.20.1070.10">
    <property type="entry name" value="Rhodopsin 7-helix transmembrane proteins"/>
    <property type="match status" value="1"/>
</dbReference>
<dbReference type="PANTHER" id="PTHR24240">
    <property type="entry name" value="OPSIN"/>
    <property type="match status" value="1"/>
</dbReference>
<keyword evidence="15" id="KW-1185">Reference proteome</keyword>
<evidence type="ECO:0000256" key="6">
    <source>
        <dbReference type="ARBA" id="ARBA00023136"/>
    </source>
</evidence>
<dbReference type="Proteomes" id="UP000325440">
    <property type="component" value="Unassembled WGS sequence"/>
</dbReference>
<keyword evidence="6 12" id="KW-0472">Membrane</keyword>
<comment type="subcellular location">
    <subcellularLocation>
        <location evidence="1">Membrane</location>
        <topology evidence="1">Multi-pass membrane protein</topology>
    </subcellularLocation>
</comment>
<feature type="transmembrane region" description="Helical" evidence="12">
    <location>
        <begin position="161"/>
        <end position="181"/>
    </location>
</feature>
<dbReference type="GO" id="GO:0007601">
    <property type="term" value="P:visual perception"/>
    <property type="evidence" value="ECO:0007669"/>
    <property type="project" value="UniProtKB-KW"/>
</dbReference>
<feature type="region of interest" description="Disordered" evidence="11">
    <location>
        <begin position="354"/>
        <end position="400"/>
    </location>
</feature>
<evidence type="ECO:0000256" key="7">
    <source>
        <dbReference type="ARBA" id="ARBA00023170"/>
    </source>
</evidence>
<evidence type="ECO:0000256" key="10">
    <source>
        <dbReference type="ARBA" id="ARBA00023305"/>
    </source>
</evidence>
<evidence type="ECO:0000256" key="12">
    <source>
        <dbReference type="SAM" id="Phobius"/>
    </source>
</evidence>
<name>A0A5E4MES8_9HEMI</name>
<feature type="transmembrane region" description="Helical" evidence="12">
    <location>
        <begin position="119"/>
        <end position="140"/>
    </location>
</feature>
<dbReference type="SUPFAM" id="SSF81321">
    <property type="entry name" value="Family A G protein-coupled receptor-like"/>
    <property type="match status" value="1"/>
</dbReference>